<sequence length="113" mass="13135">MNSLVNAPIAAIQCGHVFHFRCIHSWLLNSGVENEKNCPSCRTRAKLYDVIRLFGIFEKEEENNEEKEETNDGDTNIEIQQYDAKKFEELAILRTENSALKRDIRILQVSDFM</sequence>
<evidence type="ECO:0000313" key="2">
    <source>
        <dbReference type="WBParaSite" id="PS1159_v2.g17778.t1"/>
    </source>
</evidence>
<protein>
    <submittedName>
        <fullName evidence="2">RING-type domain-containing protein</fullName>
    </submittedName>
</protein>
<dbReference type="Proteomes" id="UP000887580">
    <property type="component" value="Unplaced"/>
</dbReference>
<proteinExistence type="predicted"/>
<dbReference type="WBParaSite" id="PS1159_v2.g17778.t1">
    <property type="protein sequence ID" value="PS1159_v2.g17778.t1"/>
    <property type="gene ID" value="PS1159_v2.g17778"/>
</dbReference>
<name>A0AC35FIA8_9BILA</name>
<organism evidence="1 2">
    <name type="scientific">Panagrolaimus sp. PS1159</name>
    <dbReference type="NCBI Taxonomy" id="55785"/>
    <lineage>
        <taxon>Eukaryota</taxon>
        <taxon>Metazoa</taxon>
        <taxon>Ecdysozoa</taxon>
        <taxon>Nematoda</taxon>
        <taxon>Chromadorea</taxon>
        <taxon>Rhabditida</taxon>
        <taxon>Tylenchina</taxon>
        <taxon>Panagrolaimomorpha</taxon>
        <taxon>Panagrolaimoidea</taxon>
        <taxon>Panagrolaimidae</taxon>
        <taxon>Panagrolaimus</taxon>
    </lineage>
</organism>
<reference evidence="2" key="1">
    <citation type="submission" date="2022-11" db="UniProtKB">
        <authorList>
            <consortium name="WormBaseParasite"/>
        </authorList>
    </citation>
    <scope>IDENTIFICATION</scope>
</reference>
<evidence type="ECO:0000313" key="1">
    <source>
        <dbReference type="Proteomes" id="UP000887580"/>
    </source>
</evidence>
<accession>A0AC35FIA8</accession>